<dbReference type="GO" id="GO:0003700">
    <property type="term" value="F:DNA-binding transcription factor activity"/>
    <property type="evidence" value="ECO:0007669"/>
    <property type="project" value="TreeGrafter"/>
</dbReference>
<dbReference type="InterPro" id="IPR039538">
    <property type="entry name" value="BetI_C"/>
</dbReference>
<dbReference type="PANTHER" id="PTHR30055:SF234">
    <property type="entry name" value="HTH-TYPE TRANSCRIPTIONAL REGULATOR BETI"/>
    <property type="match status" value="1"/>
</dbReference>
<dbReference type="eggNOG" id="COG1309">
    <property type="taxonomic scope" value="Bacteria"/>
</dbReference>
<dbReference type="InterPro" id="IPR050109">
    <property type="entry name" value="HTH-type_TetR-like_transc_reg"/>
</dbReference>
<dbReference type="InterPro" id="IPR036271">
    <property type="entry name" value="Tet_transcr_reg_TetR-rel_C_sf"/>
</dbReference>
<gene>
    <name evidence="6" type="ORF">GOSPT_129_00480</name>
</gene>
<dbReference type="Pfam" id="PF13977">
    <property type="entry name" value="TetR_C_6"/>
    <property type="match status" value="1"/>
</dbReference>
<dbReference type="PANTHER" id="PTHR30055">
    <property type="entry name" value="HTH-TYPE TRANSCRIPTIONAL REGULATOR RUTR"/>
    <property type="match status" value="1"/>
</dbReference>
<keyword evidence="2" id="KW-0238">DNA-binding</keyword>
<dbReference type="SUPFAM" id="SSF48498">
    <property type="entry name" value="Tetracyclin repressor-like, C-terminal domain"/>
    <property type="match status" value="1"/>
</dbReference>
<evidence type="ECO:0000256" key="1">
    <source>
        <dbReference type="ARBA" id="ARBA00023015"/>
    </source>
</evidence>
<dbReference type="EMBL" id="BAFC01000127">
    <property type="protein sequence ID" value="GAB41400.1"/>
    <property type="molecule type" value="Genomic_DNA"/>
</dbReference>
<accession>H5U6P2</accession>
<dbReference type="Gene3D" id="1.10.357.10">
    <property type="entry name" value="Tetracycline Repressor, domain 2"/>
    <property type="match status" value="1"/>
</dbReference>
<keyword evidence="1" id="KW-0805">Transcription regulation</keyword>
<evidence type="ECO:0000313" key="6">
    <source>
        <dbReference type="EMBL" id="GAB41400.1"/>
    </source>
</evidence>
<feature type="compositionally biased region" description="Gly residues" evidence="4">
    <location>
        <begin position="207"/>
        <end position="217"/>
    </location>
</feature>
<feature type="region of interest" description="Disordered" evidence="4">
    <location>
        <begin position="201"/>
        <end position="223"/>
    </location>
</feature>
<feature type="compositionally biased region" description="Basic residues" evidence="4">
    <location>
        <begin position="1"/>
        <end position="12"/>
    </location>
</feature>
<dbReference type="SUPFAM" id="SSF46689">
    <property type="entry name" value="Homeodomain-like"/>
    <property type="match status" value="1"/>
</dbReference>
<evidence type="ECO:0000259" key="5">
    <source>
        <dbReference type="Pfam" id="PF13977"/>
    </source>
</evidence>
<keyword evidence="7" id="KW-1185">Reference proteome</keyword>
<organism evidence="6 7">
    <name type="scientific">Gordonia sputi NBRC 100414</name>
    <dbReference type="NCBI Taxonomy" id="1089453"/>
    <lineage>
        <taxon>Bacteria</taxon>
        <taxon>Bacillati</taxon>
        <taxon>Actinomycetota</taxon>
        <taxon>Actinomycetes</taxon>
        <taxon>Mycobacteriales</taxon>
        <taxon>Gordoniaceae</taxon>
        <taxon>Gordonia</taxon>
    </lineage>
</organism>
<reference evidence="6 7" key="1">
    <citation type="submission" date="2012-02" db="EMBL/GenBank/DDBJ databases">
        <title>Whole genome shotgun sequence of Gordonia sputi NBRC 100414.</title>
        <authorList>
            <person name="Yoshida I."/>
            <person name="Hosoyama A."/>
            <person name="Tsuchikane K."/>
            <person name="Katsumata H."/>
            <person name="Yamazaki S."/>
            <person name="Fujita N."/>
        </authorList>
    </citation>
    <scope>NUCLEOTIDE SEQUENCE [LARGE SCALE GENOMIC DNA]</scope>
    <source>
        <strain evidence="6 7">NBRC 100414</strain>
    </source>
</reference>
<dbReference type="AlphaFoldDB" id="H5U6P2"/>
<evidence type="ECO:0000256" key="2">
    <source>
        <dbReference type="ARBA" id="ARBA00023125"/>
    </source>
</evidence>
<feature type="domain" description="BetI-type transcriptional repressor C-terminal" evidence="5">
    <location>
        <begin position="98"/>
        <end position="191"/>
    </location>
</feature>
<dbReference type="Proteomes" id="UP000005845">
    <property type="component" value="Unassembled WGS sequence"/>
</dbReference>
<dbReference type="GO" id="GO:0000976">
    <property type="term" value="F:transcription cis-regulatory region binding"/>
    <property type="evidence" value="ECO:0007669"/>
    <property type="project" value="TreeGrafter"/>
</dbReference>
<comment type="caution">
    <text evidence="6">The sequence shown here is derived from an EMBL/GenBank/DDBJ whole genome shotgun (WGS) entry which is preliminary data.</text>
</comment>
<feature type="compositionally biased region" description="Basic and acidic residues" evidence="4">
    <location>
        <begin position="13"/>
        <end position="22"/>
    </location>
</feature>
<name>H5U6P2_9ACTN</name>
<proteinExistence type="predicted"/>
<evidence type="ECO:0000313" key="7">
    <source>
        <dbReference type="Proteomes" id="UP000005845"/>
    </source>
</evidence>
<evidence type="ECO:0000256" key="4">
    <source>
        <dbReference type="SAM" id="MobiDB-lite"/>
    </source>
</evidence>
<keyword evidence="3" id="KW-0804">Transcription</keyword>
<sequence>MMVSKSRTRAPRKSPEERADEIRSAACQVARVDGLPGLTLRSVGAQAGVAPALVAHYEPSMDELVASTFEAITSAEVDEIAELIADDPNATSKLRNLITTLTEPGRDDVTIVWADAFSLGRVNRPLAAAVRDVMGRWQSLVSELIIEGVDAGEFVTDDAADVAWQFLGMIDGVNSHALVHYAGAPDRGRLVRRAMENELGLERGTLQPGGGQQGGAVGRRAGQ</sequence>
<feature type="region of interest" description="Disordered" evidence="4">
    <location>
        <begin position="1"/>
        <end position="22"/>
    </location>
</feature>
<evidence type="ECO:0000256" key="3">
    <source>
        <dbReference type="ARBA" id="ARBA00023163"/>
    </source>
</evidence>
<protein>
    <submittedName>
        <fullName evidence="6">Putative TetR family transcriptional regulator</fullName>
    </submittedName>
</protein>
<dbReference type="InterPro" id="IPR009057">
    <property type="entry name" value="Homeodomain-like_sf"/>
</dbReference>